<reference evidence="1" key="1">
    <citation type="submission" date="2018-05" db="EMBL/GenBank/DDBJ databases">
        <authorList>
            <person name="Lanie J.A."/>
            <person name="Ng W.-L."/>
            <person name="Kazmierczak K.M."/>
            <person name="Andrzejewski T.M."/>
            <person name="Davidsen T.M."/>
            <person name="Wayne K.J."/>
            <person name="Tettelin H."/>
            <person name="Glass J.I."/>
            <person name="Rusch D."/>
            <person name="Podicherti R."/>
            <person name="Tsui H.-C.T."/>
            <person name="Winkler M.E."/>
        </authorList>
    </citation>
    <scope>NUCLEOTIDE SEQUENCE</scope>
</reference>
<proteinExistence type="predicted"/>
<evidence type="ECO:0000313" key="1">
    <source>
        <dbReference type="EMBL" id="SVC02409.1"/>
    </source>
</evidence>
<gene>
    <name evidence="1" type="ORF">METZ01_LOCUS255263</name>
</gene>
<dbReference type="Gene3D" id="3.40.50.620">
    <property type="entry name" value="HUPs"/>
    <property type="match status" value="1"/>
</dbReference>
<organism evidence="1">
    <name type="scientific">marine metagenome</name>
    <dbReference type="NCBI Taxonomy" id="408172"/>
    <lineage>
        <taxon>unclassified sequences</taxon>
        <taxon>metagenomes</taxon>
        <taxon>ecological metagenomes</taxon>
    </lineage>
</organism>
<sequence length="336" mass="38401">MPKPKKIKFCITCLETNLRPNAYFDKLNQCLACRYYSEFREENRLQKLEYLKELIKRKKKISRAKHHFDCIVGVSGGKDSTRQAHWVKERLGLNPLLVCVSYPPLQMSEVGAKNLSNLISMNFDLFCLTPAPKTSAKLSLESFIKFGNVCKSTEMALFSSVPRIAIDFGINIIFWGENPALIRGDSAVEGDNEFDGNNLRELNTLKDGGYNWMKGVSSLDKIEHYYYPEVELFKKKKISIFYLSPAWEDFTLHNNSLYASLQGLTLRPGEELVTGDISNASMLDEEFTNLNYMIRFYKYGIGRAADYLSEKIREDLISKEEASKIADIYDGVCDDS</sequence>
<protein>
    <recommendedName>
        <fullName evidence="2">N-acetyl sugar amidotransferase</fullName>
    </recommendedName>
</protein>
<dbReference type="InterPro" id="IPR014729">
    <property type="entry name" value="Rossmann-like_a/b/a_fold"/>
</dbReference>
<dbReference type="SUPFAM" id="SSF52402">
    <property type="entry name" value="Adenine nucleotide alpha hydrolases-like"/>
    <property type="match status" value="1"/>
</dbReference>
<name>A0A382IT25_9ZZZZ</name>
<dbReference type="AlphaFoldDB" id="A0A382IT25"/>
<feature type="non-terminal residue" evidence="1">
    <location>
        <position position="336"/>
    </location>
</feature>
<accession>A0A382IT25</accession>
<evidence type="ECO:0008006" key="2">
    <source>
        <dbReference type="Google" id="ProtNLM"/>
    </source>
</evidence>
<dbReference type="EMBL" id="UINC01069208">
    <property type="protein sequence ID" value="SVC02409.1"/>
    <property type="molecule type" value="Genomic_DNA"/>
</dbReference>